<dbReference type="AlphaFoldDB" id="A0A4Q1SEP5"/>
<dbReference type="InterPro" id="IPR007197">
    <property type="entry name" value="rSAM"/>
</dbReference>
<evidence type="ECO:0000259" key="10">
    <source>
        <dbReference type="PROSITE" id="PS51918"/>
    </source>
</evidence>
<dbReference type="InterPro" id="IPR058240">
    <property type="entry name" value="rSAM_sf"/>
</dbReference>
<keyword evidence="6" id="KW-0808">Transferase</keyword>
<dbReference type="GO" id="GO:0009234">
    <property type="term" value="P:menaquinone biosynthetic process"/>
    <property type="evidence" value="ECO:0007669"/>
    <property type="project" value="UniProtKB-UniRule"/>
</dbReference>
<evidence type="ECO:0000256" key="7">
    <source>
        <dbReference type="PIRSR" id="PIRSR004762-1"/>
    </source>
</evidence>
<keyword evidence="4 6" id="KW-0408">Iron</keyword>
<evidence type="ECO:0000256" key="9">
    <source>
        <dbReference type="SAM" id="MobiDB-lite"/>
    </source>
</evidence>
<dbReference type="PANTHER" id="PTHR43076">
    <property type="entry name" value="FO SYNTHASE (COFH)"/>
    <property type="match status" value="1"/>
</dbReference>
<keyword evidence="12" id="KW-1185">Reference proteome</keyword>
<dbReference type="SFLD" id="SFLDG01389">
    <property type="entry name" value="menaquinone_synthsis_involved"/>
    <property type="match status" value="2"/>
</dbReference>
<dbReference type="InterPro" id="IPR013785">
    <property type="entry name" value="Aldolase_TIM"/>
</dbReference>
<feature type="binding site" evidence="6 7">
    <location>
        <position position="95"/>
    </location>
    <ligand>
        <name>[4Fe-4S] cluster</name>
        <dbReference type="ChEBI" id="CHEBI:49883"/>
        <note>4Fe-4S-S-AdoMet</note>
    </ligand>
</feature>
<dbReference type="GO" id="GO:0102573">
    <property type="term" value="F:aminodeoxyfutalosine synthase activity"/>
    <property type="evidence" value="ECO:0007669"/>
    <property type="project" value="UniProtKB-EC"/>
</dbReference>
<dbReference type="SFLD" id="SFLDG01064">
    <property type="entry name" value="F420__menaquinone_cofactor_bio"/>
    <property type="match status" value="2"/>
</dbReference>
<comment type="function">
    <text evidence="6">Radical SAM enzyme that catalyzes the addition of the adenosyl radical to the double bond of 3-[(1-carboxyvinyl)oxy]benzoate, leading to aminodeoxyfutalosine (AFL), a key intermediate in the formation of menaquinone (MK, vitamin K2) from chorismate.</text>
</comment>
<dbReference type="GO" id="GO:0005506">
    <property type="term" value="F:iron ion binding"/>
    <property type="evidence" value="ECO:0007669"/>
    <property type="project" value="UniProtKB-UniRule"/>
</dbReference>
<keyword evidence="2 6" id="KW-0949">S-adenosyl-L-methionine</keyword>
<dbReference type="InterPro" id="IPR034405">
    <property type="entry name" value="F420"/>
</dbReference>
<proteinExistence type="inferred from homology"/>
<comment type="cofactor">
    <cofactor evidence="6 7">
        <name>[4Fe-4S] cluster</name>
        <dbReference type="ChEBI" id="CHEBI:49883"/>
    </cofactor>
    <text evidence="6 7">Binds 1 [4Fe-4S] cluster. The cluster is coordinated with 3 cysteines and an exchangeable S-adenosyl-L-methionine.</text>
</comment>
<feature type="domain" description="Radical SAM core" evidence="10">
    <location>
        <begin position="74"/>
        <end position="307"/>
    </location>
</feature>
<dbReference type="Pfam" id="PF04055">
    <property type="entry name" value="Radical_SAM"/>
    <property type="match status" value="1"/>
</dbReference>
<dbReference type="UniPathway" id="UPA00079"/>
<dbReference type="CDD" id="cd01335">
    <property type="entry name" value="Radical_SAM"/>
    <property type="match status" value="1"/>
</dbReference>
<comment type="catalytic activity">
    <reaction evidence="6">
        <text>3-[(1-carboxyvinyl)-oxy]benzoate + S-adenosyl-L-methionine + H2O = 6-amino-6-deoxyfutalosine + hydrogencarbonate + L-methionine + H(+)</text>
        <dbReference type="Rhea" id="RHEA:33075"/>
        <dbReference type="ChEBI" id="CHEBI:15377"/>
        <dbReference type="ChEBI" id="CHEBI:15378"/>
        <dbReference type="ChEBI" id="CHEBI:17544"/>
        <dbReference type="ChEBI" id="CHEBI:57844"/>
        <dbReference type="ChEBI" id="CHEBI:59789"/>
        <dbReference type="ChEBI" id="CHEBI:64286"/>
        <dbReference type="ChEBI" id="CHEBI:76981"/>
        <dbReference type="EC" id="2.5.1.120"/>
    </reaction>
</comment>
<dbReference type="Pfam" id="PF19288">
    <property type="entry name" value="CofH_C"/>
    <property type="match status" value="1"/>
</dbReference>
<comment type="caution">
    <text evidence="11">The sequence shown here is derived from an EMBL/GenBank/DDBJ whole genome shotgun (WGS) entry which is preliminary data.</text>
</comment>
<dbReference type="SFLD" id="SFLDF00342">
    <property type="entry name" value="cyclic_dehypoxanthine_futalosi"/>
    <property type="match status" value="1"/>
</dbReference>
<protein>
    <recommendedName>
        <fullName evidence="6">Aminodeoxyfutalosine synthase</fullName>
        <shortName evidence="6">AFL synthase</shortName>
        <shortName evidence="6">Aminofutalosine synthase</shortName>
        <ecNumber evidence="6">2.5.1.120</ecNumber>
    </recommendedName>
    <alternativeName>
        <fullName evidence="6">Menaquinone biosynthetic enzyme MqnE</fullName>
    </alternativeName>
</protein>
<evidence type="ECO:0000256" key="6">
    <source>
        <dbReference type="HAMAP-Rule" id="MF_00993"/>
    </source>
</evidence>
<feature type="binding site" evidence="8">
    <location>
        <position position="200"/>
    </location>
    <ligand>
        <name>S-adenosyl-L-methionine</name>
        <dbReference type="ChEBI" id="CHEBI:59789"/>
    </ligand>
</feature>
<evidence type="ECO:0000256" key="4">
    <source>
        <dbReference type="ARBA" id="ARBA00023004"/>
    </source>
</evidence>
<dbReference type="InterPro" id="IPR045567">
    <property type="entry name" value="CofH/MnqC-like_C"/>
</dbReference>
<comment type="similarity">
    <text evidence="6">Belongs to the radical SAM superfamily. MqnE family.</text>
</comment>
<dbReference type="InterPro" id="IPR022432">
    <property type="entry name" value="MqnE"/>
</dbReference>
<dbReference type="EC" id="2.5.1.120" evidence="6"/>
<dbReference type="PIRSF" id="PIRSF004762">
    <property type="entry name" value="CHP00423"/>
    <property type="match status" value="1"/>
</dbReference>
<feature type="binding site" evidence="6 7">
    <location>
        <position position="92"/>
    </location>
    <ligand>
        <name>[4Fe-4S] cluster</name>
        <dbReference type="ChEBI" id="CHEBI:49883"/>
        <note>4Fe-4S-S-AdoMet</note>
    </ligand>
</feature>
<evidence type="ECO:0000313" key="11">
    <source>
        <dbReference type="EMBL" id="RXS95603.1"/>
    </source>
</evidence>
<keyword evidence="1 6" id="KW-0004">4Fe-4S</keyword>
<dbReference type="SMART" id="SM00729">
    <property type="entry name" value="Elp3"/>
    <property type="match status" value="1"/>
</dbReference>
<evidence type="ECO:0000256" key="3">
    <source>
        <dbReference type="ARBA" id="ARBA00022723"/>
    </source>
</evidence>
<feature type="region of interest" description="Disordered" evidence="9">
    <location>
        <begin position="1"/>
        <end position="23"/>
    </location>
</feature>
<name>A0A4Q1SEP5_9BACT</name>
<evidence type="ECO:0000256" key="5">
    <source>
        <dbReference type="ARBA" id="ARBA00023014"/>
    </source>
</evidence>
<dbReference type="OrthoDB" id="9802027at2"/>
<dbReference type="SFLD" id="SFLDF00343">
    <property type="entry name" value="aminofutalosine_synthase_(mqnE"/>
    <property type="match status" value="1"/>
</dbReference>
<comment type="pathway">
    <text evidence="6">Quinol/quinone metabolism; menaquinone biosynthesis.</text>
</comment>
<dbReference type="SUPFAM" id="SSF102114">
    <property type="entry name" value="Radical SAM enzymes"/>
    <property type="match status" value="1"/>
</dbReference>
<feature type="compositionally biased region" description="Polar residues" evidence="9">
    <location>
        <begin position="1"/>
        <end position="16"/>
    </location>
</feature>
<feature type="binding site" evidence="6 7">
    <location>
        <position position="88"/>
    </location>
    <ligand>
        <name>[4Fe-4S] cluster</name>
        <dbReference type="ChEBI" id="CHEBI:49883"/>
        <note>4Fe-4S-S-AdoMet</note>
    </ligand>
</feature>
<dbReference type="GO" id="GO:0044689">
    <property type="term" value="F:7,8-didemethyl-8-hydroxy-5-deazariboflavin synthase activity"/>
    <property type="evidence" value="ECO:0007669"/>
    <property type="project" value="TreeGrafter"/>
</dbReference>
<dbReference type="HAMAP" id="MF_00993">
    <property type="entry name" value="MqnE"/>
    <property type="match status" value="1"/>
</dbReference>
<dbReference type="PANTHER" id="PTHR43076:SF7">
    <property type="entry name" value="AMINODEOXYFUTALOSINE SYNTHASE"/>
    <property type="match status" value="1"/>
</dbReference>
<dbReference type="PROSITE" id="PS51918">
    <property type="entry name" value="RADICAL_SAM"/>
    <property type="match status" value="1"/>
</dbReference>
<organism evidence="11 12">
    <name type="scientific">Silvibacterium dinghuense</name>
    <dbReference type="NCBI Taxonomy" id="1560006"/>
    <lineage>
        <taxon>Bacteria</taxon>
        <taxon>Pseudomonadati</taxon>
        <taxon>Acidobacteriota</taxon>
        <taxon>Terriglobia</taxon>
        <taxon>Terriglobales</taxon>
        <taxon>Acidobacteriaceae</taxon>
        <taxon>Silvibacterium</taxon>
    </lineage>
</organism>
<dbReference type="SFLD" id="SFLDS00029">
    <property type="entry name" value="Radical_SAM"/>
    <property type="match status" value="2"/>
</dbReference>
<dbReference type="EMBL" id="SDMK01000002">
    <property type="protein sequence ID" value="RXS95603.1"/>
    <property type="molecule type" value="Genomic_DNA"/>
</dbReference>
<dbReference type="NCBIfam" id="TIGR03700">
    <property type="entry name" value="mena_SCO4494"/>
    <property type="match status" value="1"/>
</dbReference>
<evidence type="ECO:0000256" key="2">
    <source>
        <dbReference type="ARBA" id="ARBA00022691"/>
    </source>
</evidence>
<keyword evidence="5 6" id="KW-0411">Iron-sulfur</keyword>
<sequence length="390" mass="43390">MSEVSAGTQFGPSSAAQARPFRTSDPRLEPVARRVMAGERLNFDDGLVLYGSPDIFAVGWLANTVREKLHGDLTYFNVNRHINPTNVCVANCRLCAFGRKKGTDGSYTMDLEQAWAAAASGYSEAVTEFHIVGGLHPDLPLEFFLDLISGLKERFPQVHIKAFTMVEIAFLAKRAKLSIPETIERMKAAGLDSCPGGGAEIFADRVRHIICDHKIDGSEWLDTARMVHQAGLKSNATMLYGHIENDEDRVDHLLRLRAVQDETGGFQTFIPLAFHPDNTPLDHLPRTTGMTDLRQIAVGRLLLDNFPHIKAYWQMMTPQIAQIALRFGADDVDGTVIEEKIYHDAGATTPQGMRRQDLMRLIAEAGRVPVERDTLYRNVTRTEDSFTVAV</sequence>
<gene>
    <name evidence="6 11" type="primary">mqnE</name>
    <name evidence="11" type="ORF">ESZ00_13655</name>
</gene>
<dbReference type="NCBIfam" id="TIGR00423">
    <property type="entry name" value="CofH family radical SAM protein"/>
    <property type="match status" value="1"/>
</dbReference>
<dbReference type="RefSeq" id="WP_129208799.1">
    <property type="nucleotide sequence ID" value="NZ_BMGU01000004.1"/>
</dbReference>
<keyword evidence="6" id="KW-0474">Menaquinone biosynthesis</keyword>
<dbReference type="InterPro" id="IPR020050">
    <property type="entry name" value="FO_synthase_su2"/>
</dbReference>
<accession>A0A4Q1SEP5</accession>
<dbReference type="Gene3D" id="3.20.20.70">
    <property type="entry name" value="Aldolase class I"/>
    <property type="match status" value="1"/>
</dbReference>
<dbReference type="GO" id="GO:0051539">
    <property type="term" value="F:4 iron, 4 sulfur cluster binding"/>
    <property type="evidence" value="ECO:0007669"/>
    <property type="project" value="UniProtKB-KW"/>
</dbReference>
<dbReference type="Proteomes" id="UP000290253">
    <property type="component" value="Unassembled WGS sequence"/>
</dbReference>
<evidence type="ECO:0000256" key="1">
    <source>
        <dbReference type="ARBA" id="ARBA00022485"/>
    </source>
</evidence>
<reference evidence="11 12" key="1">
    <citation type="journal article" date="2016" name="Int. J. Syst. Evol. Microbiol.">
        <title>Acidipila dinghuensis sp. nov., an acidobacterium isolated from forest soil.</title>
        <authorList>
            <person name="Jiang Y.W."/>
            <person name="Wang J."/>
            <person name="Chen M.H."/>
            <person name="Lv Y.Y."/>
            <person name="Qiu L.H."/>
        </authorList>
    </citation>
    <scope>NUCLEOTIDE SEQUENCE [LARGE SCALE GENOMIC DNA]</scope>
    <source>
        <strain evidence="11 12">DHOF10</strain>
    </source>
</reference>
<evidence type="ECO:0000313" key="12">
    <source>
        <dbReference type="Proteomes" id="UP000290253"/>
    </source>
</evidence>
<keyword evidence="3 6" id="KW-0479">Metal-binding</keyword>
<evidence type="ECO:0000256" key="8">
    <source>
        <dbReference type="PIRSR" id="PIRSR004762-2"/>
    </source>
</evidence>
<dbReference type="InterPro" id="IPR006638">
    <property type="entry name" value="Elp3/MiaA/NifB-like_rSAM"/>
</dbReference>